<evidence type="ECO:0000313" key="9">
    <source>
        <dbReference type="Proteomes" id="UP000187261"/>
    </source>
</evidence>
<keyword evidence="9" id="KW-1185">Reference proteome</keyword>
<organism evidence="8 9">
    <name type="scientific">Epilithonimonas bovis DSM 19482</name>
    <dbReference type="NCBI Taxonomy" id="1121284"/>
    <lineage>
        <taxon>Bacteria</taxon>
        <taxon>Pseudomonadati</taxon>
        <taxon>Bacteroidota</taxon>
        <taxon>Flavobacteriia</taxon>
        <taxon>Flavobacteriales</taxon>
        <taxon>Weeksellaceae</taxon>
        <taxon>Chryseobacterium group</taxon>
        <taxon>Epilithonimonas</taxon>
    </lineage>
</organism>
<dbReference type="InterPro" id="IPR012944">
    <property type="entry name" value="SusD_RagB_dom"/>
</dbReference>
<evidence type="ECO:0000256" key="1">
    <source>
        <dbReference type="ARBA" id="ARBA00004442"/>
    </source>
</evidence>
<name>A0A1U7Q0B0_9FLAO</name>
<dbReference type="STRING" id="1121284.SAMN05660493_02446"/>
<evidence type="ECO:0000259" key="6">
    <source>
        <dbReference type="Pfam" id="PF07980"/>
    </source>
</evidence>
<dbReference type="OrthoDB" id="653598at2"/>
<dbReference type="InterPro" id="IPR011990">
    <property type="entry name" value="TPR-like_helical_dom_sf"/>
</dbReference>
<dbReference type="EMBL" id="FTPU01000029">
    <property type="protein sequence ID" value="SIT97720.1"/>
    <property type="molecule type" value="Genomic_DNA"/>
</dbReference>
<dbReference type="PROSITE" id="PS51257">
    <property type="entry name" value="PROKAR_LIPOPROTEIN"/>
    <property type="match status" value="1"/>
</dbReference>
<dbReference type="SUPFAM" id="SSF48452">
    <property type="entry name" value="TPR-like"/>
    <property type="match status" value="1"/>
</dbReference>
<gene>
    <name evidence="8" type="ORF">SAMN05660493_02446</name>
</gene>
<dbReference type="Proteomes" id="UP000187261">
    <property type="component" value="Unassembled WGS sequence"/>
</dbReference>
<comment type="subcellular location">
    <subcellularLocation>
        <location evidence="1">Cell outer membrane</location>
    </subcellularLocation>
</comment>
<dbReference type="Pfam" id="PF07980">
    <property type="entry name" value="SusD_RagB"/>
    <property type="match status" value="1"/>
</dbReference>
<evidence type="ECO:0000313" key="8">
    <source>
        <dbReference type="EMBL" id="SIT97720.1"/>
    </source>
</evidence>
<feature type="domain" description="SusD-like N-terminal" evidence="7">
    <location>
        <begin position="20"/>
        <end position="223"/>
    </location>
</feature>
<feature type="domain" description="RagB/SusD" evidence="6">
    <location>
        <begin position="331"/>
        <end position="403"/>
    </location>
</feature>
<evidence type="ECO:0000256" key="5">
    <source>
        <dbReference type="ARBA" id="ARBA00023237"/>
    </source>
</evidence>
<keyword evidence="5" id="KW-0998">Cell outer membrane</keyword>
<dbReference type="Gene3D" id="1.25.40.390">
    <property type="match status" value="1"/>
</dbReference>
<dbReference type="GO" id="GO:0009279">
    <property type="term" value="C:cell outer membrane"/>
    <property type="evidence" value="ECO:0007669"/>
    <property type="project" value="UniProtKB-SubCell"/>
</dbReference>
<protein>
    <submittedName>
        <fullName evidence="8">SusD family protein</fullName>
    </submittedName>
</protein>
<dbReference type="RefSeq" id="WP_084173953.1">
    <property type="nucleotide sequence ID" value="NZ_FTPU01000029.1"/>
</dbReference>
<evidence type="ECO:0000256" key="2">
    <source>
        <dbReference type="ARBA" id="ARBA00006275"/>
    </source>
</evidence>
<evidence type="ECO:0000256" key="4">
    <source>
        <dbReference type="ARBA" id="ARBA00023136"/>
    </source>
</evidence>
<keyword evidence="3" id="KW-0732">Signal</keyword>
<proteinExistence type="inferred from homology"/>
<evidence type="ECO:0000259" key="7">
    <source>
        <dbReference type="Pfam" id="PF14322"/>
    </source>
</evidence>
<evidence type="ECO:0000256" key="3">
    <source>
        <dbReference type="ARBA" id="ARBA00022729"/>
    </source>
</evidence>
<keyword evidence="4" id="KW-0472">Membrane</keyword>
<reference evidence="9" key="1">
    <citation type="submission" date="2016-10" db="EMBL/GenBank/DDBJ databases">
        <authorList>
            <person name="Varghese N."/>
            <person name="Submissions S."/>
        </authorList>
    </citation>
    <scope>NUCLEOTIDE SEQUENCE [LARGE SCALE GENOMIC DNA]</scope>
    <source>
        <strain evidence="9">DSM 19482</strain>
    </source>
</reference>
<comment type="similarity">
    <text evidence="2">Belongs to the SusD family.</text>
</comment>
<dbReference type="InterPro" id="IPR033985">
    <property type="entry name" value="SusD-like_N"/>
</dbReference>
<dbReference type="AlphaFoldDB" id="A0A1U7Q0B0"/>
<accession>A0A1U7Q0B0</accession>
<sequence length="448" mass="50733">MRHRLIFYFTFLLSVLSCSDFLDEKSDMKLAVPETVADNQALLDTGGFINTQFASSGETSADDFYLTDADFAALGAEQDRRLYTWQPDYVAKPATEGNDWQNCYRTIYICNTVLFNLADKKLTGSEADNVKGQALAVRAARYLDAAQIWCLAYKGETASSLPGLPLRMDPDMNIPSTRATLKETYNQIINDLYAAIQLLPVKQVAVTRMSRSAAYGLLARTYLFMGDYSKSLENALLAIGLLPNTLMDYNDIDYTKQYPIADRNSEVLFWAPMKYETHLIPAKIPLSVYSMYDDNDLRKKVFFNIGTSGEIFFKGYYSNANGSACSVTMDELYLIVAECYARKNNSSEALLFLNNLLKTRWRKETFIPFTVTSYPDPLQLILLERRKELLLRGIRWPDLKRFNRDGAAITLTRTVNGQTFTLAPNDLRYAVAIPEDVISLSGLQQNKR</sequence>
<dbReference type="Pfam" id="PF14322">
    <property type="entry name" value="SusD-like_3"/>
    <property type="match status" value="1"/>
</dbReference>